<protein>
    <submittedName>
        <fullName evidence="1">Uncharacterized protein</fullName>
    </submittedName>
</protein>
<comment type="caution">
    <text evidence="1">The sequence shown here is derived from an EMBL/GenBank/DDBJ whole genome shotgun (WGS) entry which is preliminary data.</text>
</comment>
<dbReference type="EMBL" id="JAAALK010000282">
    <property type="protein sequence ID" value="KAG8081520.1"/>
    <property type="molecule type" value="Genomic_DNA"/>
</dbReference>
<sequence>MEIPFTAIRPRKGVAGAIKLWELEIVGSRQEIPALVLVIIIARVTPGVGTHPCDCAGVDPPDQQPPVGLTVGLWFGRVPPGLLLVPPEAESVVT</sequence>
<keyword evidence="2" id="KW-1185">Reference proteome</keyword>
<organism evidence="1 2">
    <name type="scientific">Zizania palustris</name>
    <name type="common">Northern wild rice</name>
    <dbReference type="NCBI Taxonomy" id="103762"/>
    <lineage>
        <taxon>Eukaryota</taxon>
        <taxon>Viridiplantae</taxon>
        <taxon>Streptophyta</taxon>
        <taxon>Embryophyta</taxon>
        <taxon>Tracheophyta</taxon>
        <taxon>Spermatophyta</taxon>
        <taxon>Magnoliopsida</taxon>
        <taxon>Liliopsida</taxon>
        <taxon>Poales</taxon>
        <taxon>Poaceae</taxon>
        <taxon>BOP clade</taxon>
        <taxon>Oryzoideae</taxon>
        <taxon>Oryzeae</taxon>
        <taxon>Zizaniinae</taxon>
        <taxon>Zizania</taxon>
    </lineage>
</organism>
<gene>
    <name evidence="1" type="ORF">GUJ93_ZPchr0007g3175</name>
</gene>
<dbReference type="AlphaFoldDB" id="A0A8J5TE96"/>
<accession>A0A8J5TE96</accession>
<proteinExistence type="predicted"/>
<evidence type="ECO:0000313" key="2">
    <source>
        <dbReference type="Proteomes" id="UP000729402"/>
    </source>
</evidence>
<reference evidence="1" key="2">
    <citation type="submission" date="2021-02" db="EMBL/GenBank/DDBJ databases">
        <authorList>
            <person name="Kimball J.A."/>
            <person name="Haas M.W."/>
            <person name="Macchietto M."/>
            <person name="Kono T."/>
            <person name="Duquette J."/>
            <person name="Shao M."/>
        </authorList>
    </citation>
    <scope>NUCLEOTIDE SEQUENCE</scope>
    <source>
        <tissue evidence="1">Fresh leaf tissue</tissue>
    </source>
</reference>
<evidence type="ECO:0000313" key="1">
    <source>
        <dbReference type="EMBL" id="KAG8081520.1"/>
    </source>
</evidence>
<name>A0A8J5TE96_ZIZPA</name>
<dbReference type="Proteomes" id="UP000729402">
    <property type="component" value="Unassembled WGS sequence"/>
</dbReference>
<reference evidence="1" key="1">
    <citation type="journal article" date="2021" name="bioRxiv">
        <title>Whole Genome Assembly and Annotation of Northern Wild Rice, Zizania palustris L., Supports a Whole Genome Duplication in the Zizania Genus.</title>
        <authorList>
            <person name="Haas M."/>
            <person name="Kono T."/>
            <person name="Macchietto M."/>
            <person name="Millas R."/>
            <person name="McGilp L."/>
            <person name="Shao M."/>
            <person name="Duquette J."/>
            <person name="Hirsch C.N."/>
            <person name="Kimball J."/>
        </authorList>
    </citation>
    <scope>NUCLEOTIDE SEQUENCE</scope>
    <source>
        <tissue evidence="1">Fresh leaf tissue</tissue>
    </source>
</reference>